<dbReference type="PANTHER" id="PTHR43668">
    <property type="entry name" value="ALLANTOINASE"/>
    <property type="match status" value="1"/>
</dbReference>
<dbReference type="InterPro" id="IPR050138">
    <property type="entry name" value="DHOase/Allantoinase_Hydrolase"/>
</dbReference>
<evidence type="ECO:0000256" key="3">
    <source>
        <dbReference type="ARBA" id="ARBA00022723"/>
    </source>
</evidence>
<name>A0A1W9S0F8_9BACT</name>
<gene>
    <name evidence="6" type="primary">pyrC</name>
    <name evidence="8" type="ORF">B6D57_04740</name>
</gene>
<dbReference type="InterPro" id="IPR011059">
    <property type="entry name" value="Metal-dep_hydrolase_composite"/>
</dbReference>
<dbReference type="GO" id="GO:0006145">
    <property type="term" value="P:purine nucleobase catabolic process"/>
    <property type="evidence" value="ECO:0007669"/>
    <property type="project" value="TreeGrafter"/>
</dbReference>
<evidence type="ECO:0000256" key="4">
    <source>
        <dbReference type="ARBA" id="ARBA00022801"/>
    </source>
</evidence>
<dbReference type="GO" id="GO:0005737">
    <property type="term" value="C:cytoplasm"/>
    <property type="evidence" value="ECO:0007669"/>
    <property type="project" value="TreeGrafter"/>
</dbReference>
<dbReference type="PANTHER" id="PTHR43668:SF2">
    <property type="entry name" value="ALLANTOINASE"/>
    <property type="match status" value="1"/>
</dbReference>
<feature type="binding site" evidence="6">
    <location>
        <position position="180"/>
    </location>
    <ligand>
        <name>Zn(2+)</name>
        <dbReference type="ChEBI" id="CHEBI:29105"/>
        <label>2</label>
    </ligand>
</feature>
<comment type="pathway">
    <text evidence="6">Pyrimidine metabolism; UMP biosynthesis via de novo pathway; (S)-dihydroorotate from bicarbonate: step 3/3.</text>
</comment>
<dbReference type="GO" id="GO:0004038">
    <property type="term" value="F:allantoinase activity"/>
    <property type="evidence" value="ECO:0007669"/>
    <property type="project" value="TreeGrafter"/>
</dbReference>
<reference evidence="9" key="1">
    <citation type="submission" date="2017-03" db="EMBL/GenBank/DDBJ databases">
        <title>Novel pathways for hydrocarbon cycling and metabolic interdependencies in hydrothermal sediment communities.</title>
        <authorList>
            <person name="Dombrowski N."/>
            <person name="Seitz K."/>
            <person name="Teske A."/>
            <person name="Baker B."/>
        </authorList>
    </citation>
    <scope>NUCLEOTIDE SEQUENCE [LARGE SCALE GENOMIC DNA]</scope>
</reference>
<dbReference type="Gene3D" id="2.30.40.10">
    <property type="entry name" value="Urease, subunit C, domain 1"/>
    <property type="match status" value="1"/>
</dbReference>
<comment type="cofactor">
    <cofactor evidence="6">
        <name>Zn(2+)</name>
        <dbReference type="ChEBI" id="CHEBI:29105"/>
    </cofactor>
    <text evidence="6">Binds 2 Zn(2+) ions per subunit.</text>
</comment>
<feature type="binding site" evidence="6">
    <location>
        <position position="95"/>
    </location>
    <ligand>
        <name>substrate</name>
    </ligand>
</feature>
<dbReference type="HAMAP" id="MF_00220_B">
    <property type="entry name" value="PyrC_classI_B"/>
    <property type="match status" value="1"/>
</dbReference>
<dbReference type="PROSITE" id="PS00482">
    <property type="entry name" value="DIHYDROOROTASE_1"/>
    <property type="match status" value="1"/>
</dbReference>
<feature type="binding site" evidence="6">
    <location>
        <position position="61"/>
    </location>
    <ligand>
        <name>Zn(2+)</name>
        <dbReference type="ChEBI" id="CHEBI:29105"/>
        <label>1</label>
    </ligand>
</feature>
<dbReference type="GO" id="GO:0044205">
    <property type="term" value="P:'de novo' UMP biosynthetic process"/>
    <property type="evidence" value="ECO:0007669"/>
    <property type="project" value="UniProtKB-UniRule"/>
</dbReference>
<evidence type="ECO:0000256" key="5">
    <source>
        <dbReference type="ARBA" id="ARBA00022975"/>
    </source>
</evidence>
<feature type="binding site" evidence="6">
    <location>
        <position position="63"/>
    </location>
    <ligand>
        <name>Zn(2+)</name>
        <dbReference type="ChEBI" id="CHEBI:29105"/>
        <label>1</label>
    </ligand>
</feature>
<dbReference type="InterPro" id="IPR002195">
    <property type="entry name" value="Dihydroorotase_CS"/>
</dbReference>
<dbReference type="InterPro" id="IPR032466">
    <property type="entry name" value="Metal_Hydrolase"/>
</dbReference>
<dbReference type="EMBL" id="NATQ01000098">
    <property type="protein sequence ID" value="OQX90132.1"/>
    <property type="molecule type" value="Genomic_DNA"/>
</dbReference>
<proteinExistence type="inferred from homology"/>
<comment type="similarity">
    <text evidence="2 6">Belongs to the metallo-dependent hydrolases superfamily. DHOase family. Class I DHOase subfamily.</text>
</comment>
<dbReference type="NCBIfam" id="TIGR00857">
    <property type="entry name" value="pyrC_multi"/>
    <property type="match status" value="1"/>
</dbReference>
<dbReference type="PROSITE" id="PS00483">
    <property type="entry name" value="DIHYDROOROTASE_2"/>
    <property type="match status" value="1"/>
</dbReference>
<keyword evidence="6" id="KW-0862">Zinc</keyword>
<dbReference type="CDD" id="cd01317">
    <property type="entry name" value="DHOase_IIa"/>
    <property type="match status" value="1"/>
</dbReference>
<feature type="binding site" evidence="6">
    <location>
        <begin position="324"/>
        <end position="325"/>
    </location>
    <ligand>
        <name>substrate</name>
    </ligand>
</feature>
<feature type="binding site" evidence="6">
    <location>
        <position position="233"/>
    </location>
    <ligand>
        <name>Zn(2+)</name>
        <dbReference type="ChEBI" id="CHEBI:29105"/>
        <label>2</label>
    </ligand>
</feature>
<feature type="binding site" evidence="6">
    <location>
        <position position="306"/>
    </location>
    <ligand>
        <name>Zn(2+)</name>
        <dbReference type="ChEBI" id="CHEBI:29105"/>
        <label>1</label>
    </ligand>
</feature>
<comment type="caution">
    <text evidence="6">Lacks conserved residue(s) required for the propagation of feature annotation.</text>
</comment>
<dbReference type="EC" id="3.5.2.3" evidence="6"/>
<dbReference type="AlphaFoldDB" id="A0A1W9S0F8"/>
<dbReference type="InterPro" id="IPR004722">
    <property type="entry name" value="DHOase"/>
</dbReference>
<comment type="catalytic activity">
    <reaction evidence="6">
        <text>(S)-dihydroorotate + H2O = N-carbamoyl-L-aspartate + H(+)</text>
        <dbReference type="Rhea" id="RHEA:24296"/>
        <dbReference type="ChEBI" id="CHEBI:15377"/>
        <dbReference type="ChEBI" id="CHEBI:15378"/>
        <dbReference type="ChEBI" id="CHEBI:30864"/>
        <dbReference type="ChEBI" id="CHEBI:32814"/>
        <dbReference type="EC" id="3.5.2.3"/>
    </reaction>
</comment>
<feature type="binding site" evidence="6">
    <location>
        <begin position="63"/>
        <end position="65"/>
    </location>
    <ligand>
        <name>substrate</name>
    </ligand>
</feature>
<dbReference type="InterPro" id="IPR024403">
    <property type="entry name" value="DHOase_cat"/>
</dbReference>
<comment type="function">
    <text evidence="1 6">Catalyzes the reversible cyclization of carbamoyl aspartate to dihydroorotate.</text>
</comment>
<accession>A0A1W9S0F8</accession>
<dbReference type="Pfam" id="PF12890">
    <property type="entry name" value="DHOase"/>
    <property type="match status" value="1"/>
</dbReference>
<sequence length="430" mass="47360">MRDTILRGGIVLDPESGFQDTADVLIRGNEIEEIGRDIRARGAEEIEVDGLYVLPGLIDMHVHLREPGQEDKETIETGRLSAVKGGFTSIVCKANTGQIIDRPEMVDFIHFRAEETPGPNVFPVGAVTKSLKGRWLAMIGEMARVGVVALSDDGSSVYDTEMMREALLYAKRFNLPVISHTEDTTLTEGGSINAGFISFRMGLEGIPAESERIHITRDCLLARDTGAKLHIAHCSTRKGIEEVKKAKRNGIDVTVETAPHYFALNEEAVGDFETNAKMKPPLRSEDDRQAVVKALKEGDIDIISSDHAPHTIPDKDTVFELASFGIVGLETTLSLIITYLIEPGTISPLKAFSYITYKPANRLGLDKKGRLREGFDADITVIDMNREVIFDTFVSKGQNSPFRGKRLNGRAEYVFVGGKIVLKRGELVYG</sequence>
<evidence type="ECO:0000256" key="6">
    <source>
        <dbReference type="HAMAP-Rule" id="MF_00220"/>
    </source>
</evidence>
<dbReference type="UniPathway" id="UPA00070">
    <property type="reaction ID" value="UER00117"/>
</dbReference>
<protein>
    <recommendedName>
        <fullName evidence="6">Dihydroorotase</fullName>
        <shortName evidence="6">DHOase</shortName>
        <ecNumber evidence="6">3.5.2.3</ecNumber>
    </recommendedName>
</protein>
<keyword evidence="3 6" id="KW-0479">Metal-binding</keyword>
<organism evidence="8 9">
    <name type="scientific">Candidatus Coatesbacteria bacterium 4484_99</name>
    <dbReference type="NCBI Taxonomy" id="1970774"/>
    <lineage>
        <taxon>Bacteria</taxon>
        <taxon>Candidatus Coatesiibacteriota</taxon>
    </lineage>
</organism>
<dbReference type="SUPFAM" id="SSF51338">
    <property type="entry name" value="Composite domain of metallo-dependent hydrolases"/>
    <property type="match status" value="1"/>
</dbReference>
<keyword evidence="5 6" id="KW-0665">Pyrimidine biosynthesis</keyword>
<feature type="active site" evidence="6">
    <location>
        <position position="306"/>
    </location>
</feature>
<evidence type="ECO:0000256" key="1">
    <source>
        <dbReference type="ARBA" id="ARBA00002368"/>
    </source>
</evidence>
<dbReference type="SUPFAM" id="SSF51556">
    <property type="entry name" value="Metallo-dependent hydrolases"/>
    <property type="match status" value="1"/>
</dbReference>
<feature type="binding site" evidence="6">
    <location>
        <position position="153"/>
    </location>
    <ligand>
        <name>Zn(2+)</name>
        <dbReference type="ChEBI" id="CHEBI:29105"/>
        <label>1</label>
    </ligand>
</feature>
<dbReference type="GO" id="GO:0004151">
    <property type="term" value="F:dihydroorotase activity"/>
    <property type="evidence" value="ECO:0007669"/>
    <property type="project" value="UniProtKB-UniRule"/>
</dbReference>
<dbReference type="Gene3D" id="3.20.20.140">
    <property type="entry name" value="Metal-dependent hydrolases"/>
    <property type="match status" value="1"/>
</dbReference>
<evidence type="ECO:0000313" key="9">
    <source>
        <dbReference type="Proteomes" id="UP000192611"/>
    </source>
</evidence>
<evidence type="ECO:0000313" key="8">
    <source>
        <dbReference type="EMBL" id="OQX90132.1"/>
    </source>
</evidence>
<evidence type="ECO:0000259" key="7">
    <source>
        <dbReference type="Pfam" id="PF12890"/>
    </source>
</evidence>
<keyword evidence="4 6" id="KW-0378">Hydrolase</keyword>
<evidence type="ECO:0000256" key="2">
    <source>
        <dbReference type="ARBA" id="ARBA00010286"/>
    </source>
</evidence>
<feature type="binding site" evidence="6">
    <location>
        <position position="153"/>
    </location>
    <ligand>
        <name>Zn(2+)</name>
        <dbReference type="ChEBI" id="CHEBI:29105"/>
        <label>2</label>
    </ligand>
</feature>
<comment type="caution">
    <text evidence="8">The sequence shown here is derived from an EMBL/GenBank/DDBJ whole genome shotgun (WGS) entry which is preliminary data.</text>
</comment>
<dbReference type="Proteomes" id="UP000192611">
    <property type="component" value="Unassembled WGS sequence"/>
</dbReference>
<dbReference type="GO" id="GO:0008270">
    <property type="term" value="F:zinc ion binding"/>
    <property type="evidence" value="ECO:0007669"/>
    <property type="project" value="UniProtKB-UniRule"/>
</dbReference>
<feature type="domain" description="Dihydroorotase catalytic" evidence="7">
    <location>
        <begin position="53"/>
        <end position="237"/>
    </location>
</feature>
<feature type="binding site" evidence="6">
    <location>
        <position position="310"/>
    </location>
    <ligand>
        <name>substrate</name>
    </ligand>
</feature>